<sequence length="140" mass="14657">MSHFKQSSNDEEEAFVYALHLSTCHILPTALNAAVEMKLFDIVATGGGGSGRGISAAEIVATLPVAAENPEVVPMVDRMLSLLVCHSLLTCSVCTLEDGSVGERLYGLSSAGEYFVENKEGGSLASLFPVACHSVGLKVL</sequence>
<evidence type="ECO:0000313" key="2">
    <source>
        <dbReference type="Proteomes" id="UP001060215"/>
    </source>
</evidence>
<gene>
    <name evidence="1" type="ORF">LOK49_LG08G01771</name>
</gene>
<evidence type="ECO:0000313" key="1">
    <source>
        <dbReference type="EMBL" id="KAI8002334.1"/>
    </source>
</evidence>
<name>A0ACC0GP11_9ERIC</name>
<organism evidence="1 2">
    <name type="scientific">Camellia lanceoleosa</name>
    <dbReference type="NCBI Taxonomy" id="1840588"/>
    <lineage>
        <taxon>Eukaryota</taxon>
        <taxon>Viridiplantae</taxon>
        <taxon>Streptophyta</taxon>
        <taxon>Embryophyta</taxon>
        <taxon>Tracheophyta</taxon>
        <taxon>Spermatophyta</taxon>
        <taxon>Magnoliopsida</taxon>
        <taxon>eudicotyledons</taxon>
        <taxon>Gunneridae</taxon>
        <taxon>Pentapetalae</taxon>
        <taxon>asterids</taxon>
        <taxon>Ericales</taxon>
        <taxon>Theaceae</taxon>
        <taxon>Camellia</taxon>
    </lineage>
</organism>
<keyword evidence="2" id="KW-1185">Reference proteome</keyword>
<dbReference type="EMBL" id="CM045766">
    <property type="protein sequence ID" value="KAI8002334.1"/>
    <property type="molecule type" value="Genomic_DNA"/>
</dbReference>
<comment type="caution">
    <text evidence="1">The sequence shown here is derived from an EMBL/GenBank/DDBJ whole genome shotgun (WGS) entry which is preliminary data.</text>
</comment>
<accession>A0ACC0GP11</accession>
<dbReference type="Proteomes" id="UP001060215">
    <property type="component" value="Chromosome 9"/>
</dbReference>
<reference evidence="1 2" key="1">
    <citation type="journal article" date="2022" name="Plant J.">
        <title>Chromosome-level genome of Camellia lanceoleosa provides a valuable resource for understanding genome evolution and self-incompatibility.</title>
        <authorList>
            <person name="Gong W."/>
            <person name="Xiao S."/>
            <person name="Wang L."/>
            <person name="Liao Z."/>
            <person name="Chang Y."/>
            <person name="Mo W."/>
            <person name="Hu G."/>
            <person name="Li W."/>
            <person name="Zhao G."/>
            <person name="Zhu H."/>
            <person name="Hu X."/>
            <person name="Ji K."/>
            <person name="Xiang X."/>
            <person name="Song Q."/>
            <person name="Yuan D."/>
            <person name="Jin S."/>
            <person name="Zhang L."/>
        </authorList>
    </citation>
    <scope>NUCLEOTIDE SEQUENCE [LARGE SCALE GENOMIC DNA]</scope>
    <source>
        <strain evidence="1">SQ_2022a</strain>
    </source>
</reference>
<proteinExistence type="predicted"/>
<protein>
    <submittedName>
        <fullName evidence="1">Uncharacterized protein</fullName>
    </submittedName>
</protein>